<feature type="compositionally biased region" description="Low complexity" evidence="1">
    <location>
        <begin position="1"/>
        <end position="10"/>
    </location>
</feature>
<organism evidence="2 3">
    <name type="scientific">Colletotrichum kahawae</name>
    <name type="common">Coffee berry disease fungus</name>
    <dbReference type="NCBI Taxonomy" id="34407"/>
    <lineage>
        <taxon>Eukaryota</taxon>
        <taxon>Fungi</taxon>
        <taxon>Dikarya</taxon>
        <taxon>Ascomycota</taxon>
        <taxon>Pezizomycotina</taxon>
        <taxon>Sordariomycetes</taxon>
        <taxon>Hypocreomycetidae</taxon>
        <taxon>Glomerellales</taxon>
        <taxon>Glomerellaceae</taxon>
        <taxon>Colletotrichum</taxon>
        <taxon>Colletotrichum gloeosporioides species complex</taxon>
    </lineage>
</organism>
<evidence type="ECO:0000313" key="3">
    <source>
        <dbReference type="Proteomes" id="UP001281614"/>
    </source>
</evidence>
<evidence type="ECO:0000313" key="2">
    <source>
        <dbReference type="EMBL" id="KAK2767999.1"/>
    </source>
</evidence>
<dbReference type="Gene3D" id="3.30.160.60">
    <property type="entry name" value="Classic Zinc Finger"/>
    <property type="match status" value="1"/>
</dbReference>
<keyword evidence="3" id="KW-1185">Reference proteome</keyword>
<evidence type="ECO:0008006" key="4">
    <source>
        <dbReference type="Google" id="ProtNLM"/>
    </source>
</evidence>
<proteinExistence type="predicted"/>
<sequence length="249" mass="28448">MKSPSSSSDFDSLDESACTTPEPDSDNEANGLEIRPTRLPDSDIFVKPKIPDELRLLVDDSERDDIDEEDARMRSALRHTGSRRVRGDWGSILTSPSMRQSRSKPKKMKADGSLLACPYTKQDNATQEQLYRCRGRAFRDTHRLKEHLYRVHRQKPHCTRCGETFASKADLEPHSRLQEVCNLAEAINIEGFSSAQEDELKSKKRKRDLKTEGDKWRNIFRILFPACTRIPDPCKFPPFLNVVNSPAVC</sequence>
<evidence type="ECO:0000256" key="1">
    <source>
        <dbReference type="SAM" id="MobiDB-lite"/>
    </source>
</evidence>
<name>A0AAD9YH87_COLKA</name>
<dbReference type="Proteomes" id="UP001281614">
    <property type="component" value="Unassembled WGS sequence"/>
</dbReference>
<dbReference type="AlphaFoldDB" id="A0AAD9YH87"/>
<accession>A0AAD9YH87</accession>
<feature type="compositionally biased region" description="Basic and acidic residues" evidence="1">
    <location>
        <begin position="35"/>
        <end position="45"/>
    </location>
</feature>
<comment type="caution">
    <text evidence="2">The sequence shown here is derived from an EMBL/GenBank/DDBJ whole genome shotgun (WGS) entry which is preliminary data.</text>
</comment>
<dbReference type="PANTHER" id="PTHR38166:SF1">
    <property type="entry name" value="C2H2-TYPE DOMAIN-CONTAINING PROTEIN"/>
    <property type="match status" value="1"/>
</dbReference>
<dbReference type="EMBL" id="VYYT01000113">
    <property type="protein sequence ID" value="KAK2767999.1"/>
    <property type="molecule type" value="Genomic_DNA"/>
</dbReference>
<protein>
    <recommendedName>
        <fullName evidence="4">C2H2-type domain-containing protein</fullName>
    </recommendedName>
</protein>
<reference evidence="2" key="1">
    <citation type="submission" date="2023-02" db="EMBL/GenBank/DDBJ databases">
        <title>Colletotrichum kahawae CIFC_Que2 genome sequencing and assembly.</title>
        <authorList>
            <person name="Baroncelli R."/>
        </authorList>
    </citation>
    <scope>NUCLEOTIDE SEQUENCE</scope>
    <source>
        <strain evidence="2">CIFC_Que2</strain>
    </source>
</reference>
<feature type="region of interest" description="Disordered" evidence="1">
    <location>
        <begin position="88"/>
        <end position="111"/>
    </location>
</feature>
<feature type="region of interest" description="Disordered" evidence="1">
    <location>
        <begin position="1"/>
        <end position="45"/>
    </location>
</feature>
<dbReference type="PANTHER" id="PTHR38166">
    <property type="entry name" value="C2H2-TYPE DOMAIN-CONTAINING PROTEIN-RELATED"/>
    <property type="match status" value="1"/>
</dbReference>
<gene>
    <name evidence="2" type="ORF">CKAH01_04567</name>
</gene>